<organism evidence="5 6">
    <name type="scientific">Hermetia illucens</name>
    <name type="common">Black soldier fly</name>
    <dbReference type="NCBI Taxonomy" id="343691"/>
    <lineage>
        <taxon>Eukaryota</taxon>
        <taxon>Metazoa</taxon>
        <taxon>Ecdysozoa</taxon>
        <taxon>Arthropoda</taxon>
        <taxon>Hexapoda</taxon>
        <taxon>Insecta</taxon>
        <taxon>Pterygota</taxon>
        <taxon>Neoptera</taxon>
        <taxon>Endopterygota</taxon>
        <taxon>Diptera</taxon>
        <taxon>Brachycera</taxon>
        <taxon>Stratiomyomorpha</taxon>
        <taxon>Stratiomyidae</taxon>
        <taxon>Hermetiinae</taxon>
        <taxon>Hermetia</taxon>
    </lineage>
</organism>
<accession>A0A7R8YR97</accession>
<dbReference type="AlphaFoldDB" id="A0A7R8YR97"/>
<proteinExistence type="predicted"/>
<evidence type="ECO:0000256" key="2">
    <source>
        <dbReference type="SAM" id="MobiDB-lite"/>
    </source>
</evidence>
<dbReference type="InterPro" id="IPR050309">
    <property type="entry name" value="Type-B_Carboxylest/Lipase"/>
</dbReference>
<evidence type="ECO:0000256" key="1">
    <source>
        <dbReference type="ARBA" id="ARBA00023180"/>
    </source>
</evidence>
<dbReference type="Pfam" id="PF00135">
    <property type="entry name" value="COesterase"/>
    <property type="match status" value="1"/>
</dbReference>
<gene>
    <name evidence="5" type="ORF">HERILL_LOCUS4386</name>
</gene>
<evidence type="ECO:0000313" key="6">
    <source>
        <dbReference type="Proteomes" id="UP000594454"/>
    </source>
</evidence>
<feature type="domain" description="Carboxylesterase type B" evidence="4">
    <location>
        <begin position="59"/>
        <end position="588"/>
    </location>
</feature>
<sequence length="693" mass="74530">MKFLIIIGCFFPLLCDAILESVNSETEHRRVKRIVGGQPAQPPPPDDPVVFARMYNRDARVEGFRNIRTGLYSFLGIRYANAPTAENRFTRPFYRRLEGDITATKYGPPCPQPDQNNPMRVLGDEDCLLLNVFTPRMPDETTGLPVYVWIHGGGFRYGSANQYGAEPLTQKGVLFVPVQYRLGSLGIIGERNKDFSGNLALFDMEAALRWVTEYISFFGGDPKQIKVIGHGSGAASAMYLTMSRIPRARAISGTVAMSGSALSQYALDKKPVQSLEEIATINECPATNETEIVRCLREKSIEDIILRDSAVETERLQGRAMIQAIAGGVGFNPHVETEDDNRGLPGFIVREPNVTLKEKKFRKVPLLIGVTKDETANGVTLEAVTKIWGSVENFLQSLIGEILGLKGLLSLDKVTGEIVAPILPGLEKVALSLADYLKIPQGLPLEQVISKLTETTTDILFNLPAVLSADLWSFVAPAYLYSFEHISKSTAGKDFLGQLPITAGDGGVNISAHGDELGFLFDVNDIFGNPIPGKKLTAESDLRVRNSITELLARFATIDPSSKTNADGLFQAFSRNGAPFIKITEKLETGADFRFCSLSLFGVPLQALKALTCEGLLKNLSPLTNVAGELGSQLTGTLGLGGTGSGLLGGGGTAESSQPGAGGLLGTGLLGTGNTPAKPTKKRPNQGLGLLGL</sequence>
<dbReference type="FunFam" id="3.40.50.1820:FF:000413">
    <property type="entry name" value="carboxylesterase 1E"/>
    <property type="match status" value="1"/>
</dbReference>
<feature type="region of interest" description="Disordered" evidence="2">
    <location>
        <begin position="663"/>
        <end position="693"/>
    </location>
</feature>
<keyword evidence="3" id="KW-0732">Signal</keyword>
<reference evidence="5 6" key="1">
    <citation type="submission" date="2020-11" db="EMBL/GenBank/DDBJ databases">
        <authorList>
            <person name="Wallbank WR R."/>
            <person name="Pardo Diaz C."/>
            <person name="Kozak K."/>
            <person name="Martin S."/>
            <person name="Jiggins C."/>
            <person name="Moest M."/>
            <person name="Warren A I."/>
            <person name="Generalovic N T."/>
            <person name="Byers J.R.P. K."/>
            <person name="Montejo-Kovacevich G."/>
            <person name="Yen C E."/>
        </authorList>
    </citation>
    <scope>NUCLEOTIDE SEQUENCE [LARGE SCALE GENOMIC DNA]</scope>
</reference>
<evidence type="ECO:0000256" key="3">
    <source>
        <dbReference type="SAM" id="SignalP"/>
    </source>
</evidence>
<dbReference type="SUPFAM" id="SSF53474">
    <property type="entry name" value="alpha/beta-Hydrolases"/>
    <property type="match status" value="1"/>
</dbReference>
<protein>
    <recommendedName>
        <fullName evidence="4">Carboxylesterase type B domain-containing protein</fullName>
    </recommendedName>
</protein>
<evidence type="ECO:0000313" key="5">
    <source>
        <dbReference type="EMBL" id="CAD7081270.1"/>
    </source>
</evidence>
<dbReference type="OrthoDB" id="408631at2759"/>
<dbReference type="Proteomes" id="UP000594454">
    <property type="component" value="Chromosome 2"/>
</dbReference>
<keyword evidence="1" id="KW-0325">Glycoprotein</keyword>
<dbReference type="Gene3D" id="3.40.50.1820">
    <property type="entry name" value="alpha/beta hydrolase"/>
    <property type="match status" value="1"/>
</dbReference>
<feature type="signal peptide" evidence="3">
    <location>
        <begin position="1"/>
        <end position="17"/>
    </location>
</feature>
<keyword evidence="6" id="KW-1185">Reference proteome</keyword>
<dbReference type="InterPro" id="IPR002018">
    <property type="entry name" value="CarbesteraseB"/>
</dbReference>
<evidence type="ECO:0000259" key="4">
    <source>
        <dbReference type="Pfam" id="PF00135"/>
    </source>
</evidence>
<dbReference type="InterPro" id="IPR029058">
    <property type="entry name" value="AB_hydrolase_fold"/>
</dbReference>
<dbReference type="EMBL" id="LR899010">
    <property type="protein sequence ID" value="CAD7081270.1"/>
    <property type="molecule type" value="Genomic_DNA"/>
</dbReference>
<feature type="chain" id="PRO_5030784434" description="Carboxylesterase type B domain-containing protein" evidence="3">
    <location>
        <begin position="18"/>
        <end position="693"/>
    </location>
</feature>
<dbReference type="PANTHER" id="PTHR11559">
    <property type="entry name" value="CARBOXYLESTERASE"/>
    <property type="match status" value="1"/>
</dbReference>
<name>A0A7R8YR97_HERIL</name>
<dbReference type="OMA" id="TRHGPPC"/>
<dbReference type="InParanoid" id="A0A7R8YR97"/>